<dbReference type="Gene3D" id="3.40.50.10810">
    <property type="entry name" value="Tandem AAA-ATPase domain"/>
    <property type="match status" value="1"/>
</dbReference>
<dbReference type="VEuPathDB" id="FungiDB:VP01_399g2"/>
<evidence type="ECO:0000256" key="4">
    <source>
        <dbReference type="ARBA" id="ARBA00022840"/>
    </source>
</evidence>
<feature type="domain" description="Helicase C-terminal" evidence="11">
    <location>
        <begin position="759"/>
        <end position="937"/>
    </location>
</feature>
<dbReference type="Gene3D" id="1.20.5.170">
    <property type="match status" value="1"/>
</dbReference>
<evidence type="ECO:0000256" key="2">
    <source>
        <dbReference type="ARBA" id="ARBA00022741"/>
    </source>
</evidence>
<dbReference type="PROSITE" id="PS51192">
    <property type="entry name" value="HELICASE_ATP_BIND_1"/>
    <property type="match status" value="1"/>
</dbReference>
<evidence type="ECO:0000256" key="1">
    <source>
        <dbReference type="ARBA" id="ARBA00004123"/>
    </source>
</evidence>
<dbReference type="FunFam" id="1.20.920.10:FF:000113">
    <property type="entry name" value="Uncharacterized protein"/>
    <property type="match status" value="1"/>
</dbReference>
<dbReference type="GO" id="GO:0005634">
    <property type="term" value="C:nucleus"/>
    <property type="evidence" value="ECO:0007669"/>
    <property type="project" value="UniProtKB-SubCell"/>
</dbReference>
<accession>A0A0L6UTZ3</accession>
<protein>
    <submittedName>
        <fullName evidence="12">Uncharacterized protein</fullName>
    </submittedName>
</protein>
<dbReference type="GO" id="GO:0006325">
    <property type="term" value="P:chromatin organization"/>
    <property type="evidence" value="ECO:0007669"/>
    <property type="project" value="UniProtKB-ARBA"/>
</dbReference>
<evidence type="ECO:0000313" key="12">
    <source>
        <dbReference type="EMBL" id="KNZ51330.1"/>
    </source>
</evidence>
<dbReference type="CDD" id="cd17996">
    <property type="entry name" value="DEXHc_SMARCA2_SMARCA4"/>
    <property type="match status" value="1"/>
</dbReference>
<dbReference type="Pfam" id="PF00271">
    <property type="entry name" value="Helicase_C"/>
    <property type="match status" value="1"/>
</dbReference>
<gene>
    <name evidence="12" type="ORF">VP01_399g2</name>
</gene>
<evidence type="ECO:0000256" key="5">
    <source>
        <dbReference type="ARBA" id="ARBA00023117"/>
    </source>
</evidence>
<keyword evidence="5 7" id="KW-0103">Bromodomain</keyword>
<keyword evidence="3" id="KW-0378">Hydrolase</keyword>
<dbReference type="PROSITE" id="PS50014">
    <property type="entry name" value="BROMODOMAIN_2"/>
    <property type="match status" value="1"/>
</dbReference>
<dbReference type="SUPFAM" id="SSF52540">
    <property type="entry name" value="P-loop containing nucleoside triphosphate hydrolases"/>
    <property type="match status" value="2"/>
</dbReference>
<evidence type="ECO:0000259" key="9">
    <source>
        <dbReference type="PROSITE" id="PS50014"/>
    </source>
</evidence>
<dbReference type="InterPro" id="IPR029295">
    <property type="entry name" value="SnAC"/>
</dbReference>
<dbReference type="GO" id="GO:0005524">
    <property type="term" value="F:ATP binding"/>
    <property type="evidence" value="ECO:0007669"/>
    <property type="project" value="InterPro"/>
</dbReference>
<dbReference type="InterPro" id="IPR014001">
    <property type="entry name" value="Helicase_ATP-bd"/>
</dbReference>
<dbReference type="Pfam" id="PF00439">
    <property type="entry name" value="Bromodomain"/>
    <property type="match status" value="1"/>
</dbReference>
<dbReference type="Pfam" id="PF00176">
    <property type="entry name" value="SNF2-rel_dom"/>
    <property type="match status" value="1"/>
</dbReference>
<name>A0A0L6UTZ3_9BASI</name>
<feature type="region of interest" description="Disordered" evidence="8">
    <location>
        <begin position="1270"/>
        <end position="1392"/>
    </location>
</feature>
<keyword evidence="13" id="KW-1185">Reference proteome</keyword>
<dbReference type="PROSITE" id="PS51194">
    <property type="entry name" value="HELICASE_CTER"/>
    <property type="match status" value="1"/>
</dbReference>
<dbReference type="CDD" id="cd18793">
    <property type="entry name" value="SF2_C_SNF"/>
    <property type="match status" value="1"/>
</dbReference>
<dbReference type="FunFam" id="3.40.50.10810:FF:000008">
    <property type="entry name" value="Chromatin structure-remodeling complex subunit snf21"/>
    <property type="match status" value="1"/>
</dbReference>
<dbReference type="InterPro" id="IPR001650">
    <property type="entry name" value="Helicase_C-like"/>
</dbReference>
<feature type="domain" description="Bromo" evidence="9">
    <location>
        <begin position="1180"/>
        <end position="1249"/>
    </location>
</feature>
<feature type="compositionally biased region" description="Acidic residues" evidence="8">
    <location>
        <begin position="1062"/>
        <end position="1080"/>
    </location>
</feature>
<organism evidence="12 13">
    <name type="scientific">Puccinia sorghi</name>
    <dbReference type="NCBI Taxonomy" id="27349"/>
    <lineage>
        <taxon>Eukaryota</taxon>
        <taxon>Fungi</taxon>
        <taxon>Dikarya</taxon>
        <taxon>Basidiomycota</taxon>
        <taxon>Pucciniomycotina</taxon>
        <taxon>Pucciniomycetes</taxon>
        <taxon>Pucciniales</taxon>
        <taxon>Pucciniaceae</taxon>
        <taxon>Puccinia</taxon>
    </lineage>
</organism>
<reference evidence="12 13" key="1">
    <citation type="submission" date="2015-08" db="EMBL/GenBank/DDBJ databases">
        <title>Next Generation Sequencing and Analysis of the Genome of Puccinia sorghi L Schw, the Causal Agent of Maize Common Rust.</title>
        <authorList>
            <person name="Rochi L."/>
            <person name="Burguener G."/>
            <person name="Darino M."/>
            <person name="Turjanski A."/>
            <person name="Kreff E."/>
            <person name="Dieguez M.J."/>
            <person name="Sacco F."/>
        </authorList>
    </citation>
    <scope>NUCLEOTIDE SEQUENCE [LARGE SCALE GENOMIC DNA]</scope>
    <source>
        <strain evidence="12 13">RO10H11247</strain>
    </source>
</reference>
<evidence type="ECO:0000256" key="3">
    <source>
        <dbReference type="ARBA" id="ARBA00022801"/>
    </source>
</evidence>
<dbReference type="GO" id="GO:0016787">
    <property type="term" value="F:hydrolase activity"/>
    <property type="evidence" value="ECO:0007669"/>
    <property type="project" value="UniProtKB-KW"/>
</dbReference>
<feature type="domain" description="Helicase ATP-binding" evidence="10">
    <location>
        <begin position="454"/>
        <end position="603"/>
    </location>
</feature>
<dbReference type="InterPro" id="IPR038718">
    <property type="entry name" value="SNF2-like_sf"/>
</dbReference>
<evidence type="ECO:0000256" key="6">
    <source>
        <dbReference type="ARBA" id="ARBA00023242"/>
    </source>
</evidence>
<sequence>MSSNQPSNAHTPITIEPNQFNQIKHQIVATKKLSRNLSLSDNSLNFNNPIQQHPAHSEPSSSSSTNHATYNSFVDPLTALKNTISMHEQQATSSVPPYCQTRTWSLPSLLPTGLDPYTLKYQREKLIETRIKWRLSELESFTANLPDHSTVNAHEGIPEDSSNHQHAITQSSELTNQKLRALIQIKSLRLLEKQKELREEMIAGINQATKLNLVIDRAAIKRPKKLFLRDARQTEQIERRQKLDREHKLKQKHLEHISSIQSHSHKFKSAHLESKELLSRFEQRRIERLSKERLKALKADDEEAYLKLIDTAKDTRITHLLRQTDQYLENLSHAVLQQQNDAVHRDGQIHVDQDQAGSMAIDESAFGAAPVFDDDRAAANQATTSTEGGKADYYNVAHRIKEEVTKQSSLLTGGQLKEYQIKGLQWMVSLYNNRLNGILADEMVILLSYLFCKGLGKTIQTISLITWLMENKRQPGPYLVIVPLSTLPNWTLEFEKWAPSVKVVVYKGSPNVRKQLQLQIRQGQFEVLLTTYEYIIKDRPMLCKIKWVHMIIDEGHRMKNSQSKLSLTLTTHYQSRYRLILTGTPLQNNLPELWALLNFVLPKVFNSVKSFDEWFNTPFANTGGQDKIELNEEEAILVIRRLHKVLRPFLLRRLKKDVESELPDKVEKVIKCKMSGLQLKLTNQMKVHKMIWTDVDQAANAAKGSSGTGGVMRGLQNVIMQLKKICNHPFTFEEVERTINGPHKPTNDTLWRAAGKFELLDRVLPKLFRTGHRVLMFFQMTQVMDIFQDYCAYRGIKNLRLDGMTKPEERAELLKTFNHPQCGINLFILSTRAGGLGLNLQTADTVIIFDSDWNPHQDLQAQDRAHRIGQKKEVRVLRLITSKSVEEHIMTGRFDHKSSAEEREMFLRELLEDDDNEEEGDNELGDEELNEMLKRSDEEFEIFMQMDRERTAEALQQWSSTPEGQAGKPLPERLMTVEELPSVYSKDIAPIVFDPAAEEEEEGGGRKARNRNAVHYDDGLTEEQFLEAVENEEDLSEVIAKKRGRRAMRQANKQKKRVNGSGEEEQEEEEDDEDEEDDEFVGNGRGNGRAAKLSRANSSHFSHSPEPNRKRKRILGGSQVGIDDSIDGDSERGTRKTLANKKRRNNAHGNGAEEDAVLASYRKVMRECYQALMKPIAPESGELRINLFMDLVNRKQFVDYYQIIKKPISMKQINKNIISKYKTLKQFKDDVYLMFDNARIYNETESYVYVQADELQDYFDHVFHCLVDENGKPREQPLPQRPANPERDPQDDSSSGSDSESNHDQGDGPPSLAPPIPPPVPPFPPQHPHQHQHLQHLQQPQQHHHHQQPQHLQHQQYQQYLPHQQQHPLHLQHRQQPNQQHQQHPNLHFQQY</sequence>
<evidence type="ECO:0000256" key="8">
    <source>
        <dbReference type="SAM" id="MobiDB-lite"/>
    </source>
</evidence>
<feature type="compositionally biased region" description="Low complexity" evidence="8">
    <location>
        <begin position="1349"/>
        <end position="1392"/>
    </location>
</feature>
<dbReference type="EMBL" id="LAVV01009056">
    <property type="protein sequence ID" value="KNZ51330.1"/>
    <property type="molecule type" value="Genomic_DNA"/>
</dbReference>
<dbReference type="InterPro" id="IPR049730">
    <property type="entry name" value="SNF2/RAD54-like_C"/>
</dbReference>
<comment type="caution">
    <text evidence="12">The sequence shown here is derived from an EMBL/GenBank/DDBJ whole genome shotgun (WGS) entry which is preliminary data.</text>
</comment>
<dbReference type="SMART" id="SM01314">
    <property type="entry name" value="SnAC"/>
    <property type="match status" value="1"/>
</dbReference>
<feature type="region of interest" description="Disordered" evidence="8">
    <location>
        <begin position="1044"/>
        <end position="1151"/>
    </location>
</feature>
<dbReference type="Pfam" id="PF14619">
    <property type="entry name" value="SnAC"/>
    <property type="match status" value="1"/>
</dbReference>
<evidence type="ECO:0000259" key="11">
    <source>
        <dbReference type="PROSITE" id="PS51194"/>
    </source>
</evidence>
<dbReference type="SMART" id="SM00297">
    <property type="entry name" value="BROMO"/>
    <property type="match status" value="1"/>
</dbReference>
<feature type="compositionally biased region" description="Basic residues" evidence="8">
    <location>
        <begin position="1044"/>
        <end position="1058"/>
    </location>
</feature>
<dbReference type="STRING" id="27349.A0A0L6UTZ3"/>
<evidence type="ECO:0000313" key="13">
    <source>
        <dbReference type="Proteomes" id="UP000037035"/>
    </source>
</evidence>
<dbReference type="PRINTS" id="PR00503">
    <property type="entry name" value="BROMODOMAIN"/>
</dbReference>
<dbReference type="Gene3D" id="1.20.920.10">
    <property type="entry name" value="Bromodomain-like"/>
    <property type="match status" value="1"/>
</dbReference>
<dbReference type="Proteomes" id="UP000037035">
    <property type="component" value="Unassembled WGS sequence"/>
</dbReference>
<dbReference type="SMART" id="SM00490">
    <property type="entry name" value="HELICc"/>
    <property type="match status" value="1"/>
</dbReference>
<keyword evidence="2" id="KW-0547">Nucleotide-binding</keyword>
<dbReference type="SMART" id="SM00487">
    <property type="entry name" value="DEXDc"/>
    <property type="match status" value="1"/>
</dbReference>
<evidence type="ECO:0000256" key="7">
    <source>
        <dbReference type="PROSITE-ProRule" id="PRU00035"/>
    </source>
</evidence>
<dbReference type="OrthoDB" id="5857104at2759"/>
<feature type="compositionally biased region" description="Pro residues" evidence="8">
    <location>
        <begin position="1311"/>
        <end position="1327"/>
    </location>
</feature>
<comment type="subcellular location">
    <subcellularLocation>
        <location evidence="1">Nucleus</location>
    </subcellularLocation>
</comment>
<dbReference type="InterPro" id="IPR000330">
    <property type="entry name" value="SNF2_N"/>
</dbReference>
<dbReference type="InterPro" id="IPR001487">
    <property type="entry name" value="Bromodomain"/>
</dbReference>
<dbReference type="GO" id="GO:0042393">
    <property type="term" value="F:histone binding"/>
    <property type="evidence" value="ECO:0007669"/>
    <property type="project" value="InterPro"/>
</dbReference>
<dbReference type="Gene3D" id="3.40.50.300">
    <property type="entry name" value="P-loop containing nucleotide triphosphate hydrolases"/>
    <property type="match status" value="1"/>
</dbReference>
<proteinExistence type="predicted"/>
<keyword evidence="6" id="KW-0539">Nucleus</keyword>
<dbReference type="PANTHER" id="PTHR10799">
    <property type="entry name" value="SNF2/RAD54 HELICASE FAMILY"/>
    <property type="match status" value="1"/>
</dbReference>
<dbReference type="SUPFAM" id="SSF47370">
    <property type="entry name" value="Bromodomain"/>
    <property type="match status" value="1"/>
</dbReference>
<dbReference type="InterPro" id="IPR027417">
    <property type="entry name" value="P-loop_NTPase"/>
</dbReference>
<keyword evidence="4" id="KW-0067">ATP-binding</keyword>
<dbReference type="InterPro" id="IPR036427">
    <property type="entry name" value="Bromodomain-like_sf"/>
</dbReference>
<feature type="region of interest" description="Disordered" evidence="8">
    <location>
        <begin position="44"/>
        <end position="69"/>
    </location>
</feature>
<feature type="compositionally biased region" description="Low complexity" evidence="8">
    <location>
        <begin position="57"/>
        <end position="69"/>
    </location>
</feature>
<evidence type="ECO:0000259" key="10">
    <source>
        <dbReference type="PROSITE" id="PS51192"/>
    </source>
</evidence>